<evidence type="ECO:0000256" key="1">
    <source>
        <dbReference type="ARBA" id="ARBA00004514"/>
    </source>
</evidence>
<dbReference type="EMBL" id="BMGR01000002">
    <property type="protein sequence ID" value="GGF91380.1"/>
    <property type="molecule type" value="Genomic_DNA"/>
</dbReference>
<dbReference type="Pfam" id="PF02561">
    <property type="entry name" value="FliS"/>
    <property type="match status" value="1"/>
</dbReference>
<dbReference type="Gene3D" id="1.20.120.340">
    <property type="entry name" value="Flagellar protein FliS"/>
    <property type="match status" value="1"/>
</dbReference>
<dbReference type="InterPro" id="IPR036584">
    <property type="entry name" value="FliS_sf"/>
</dbReference>
<dbReference type="NCBIfam" id="TIGR00208">
    <property type="entry name" value="fliS"/>
    <property type="match status" value="1"/>
</dbReference>
<keyword evidence="7" id="KW-0966">Cell projection</keyword>
<organism evidence="7 8">
    <name type="scientific">Paenibacillus abyssi</name>
    <dbReference type="NCBI Taxonomy" id="1340531"/>
    <lineage>
        <taxon>Bacteria</taxon>
        <taxon>Bacillati</taxon>
        <taxon>Bacillota</taxon>
        <taxon>Bacilli</taxon>
        <taxon>Bacillales</taxon>
        <taxon>Paenibacillaceae</taxon>
        <taxon>Paenibacillus</taxon>
    </lineage>
</organism>
<dbReference type="PIRSF" id="PIRSF039090">
    <property type="entry name" value="Flis"/>
    <property type="match status" value="1"/>
</dbReference>
<gene>
    <name evidence="7" type="ORF">GCM10010916_05800</name>
</gene>
<evidence type="ECO:0000256" key="2">
    <source>
        <dbReference type="ARBA" id="ARBA00008787"/>
    </source>
</evidence>
<comment type="caution">
    <text evidence="7">The sequence shown here is derived from an EMBL/GenBank/DDBJ whole genome shotgun (WGS) entry which is preliminary data.</text>
</comment>
<name>A0A917CK55_9BACL</name>
<comment type="subcellular location">
    <subcellularLocation>
        <location evidence="1 6">Cytoplasm</location>
        <location evidence="1 6">Cytosol</location>
    </subcellularLocation>
</comment>
<keyword evidence="4 6" id="KW-1005">Bacterial flagellum biogenesis</keyword>
<reference evidence="7" key="2">
    <citation type="submission" date="2020-09" db="EMBL/GenBank/DDBJ databases">
        <authorList>
            <person name="Sun Q."/>
            <person name="Zhou Y."/>
        </authorList>
    </citation>
    <scope>NUCLEOTIDE SEQUENCE</scope>
    <source>
        <strain evidence="7">CGMCC 1.12987</strain>
    </source>
</reference>
<protein>
    <recommendedName>
        <fullName evidence="6">Flagellar secretion chaperone FliS</fullName>
    </recommendedName>
</protein>
<keyword evidence="8" id="KW-1185">Reference proteome</keyword>
<accession>A0A917CK55</accession>
<dbReference type="GO" id="GO:0005829">
    <property type="term" value="C:cytosol"/>
    <property type="evidence" value="ECO:0007669"/>
    <property type="project" value="UniProtKB-SubCell"/>
</dbReference>
<dbReference type="InterPro" id="IPR003713">
    <property type="entry name" value="FliS"/>
</dbReference>
<evidence type="ECO:0000313" key="7">
    <source>
        <dbReference type="EMBL" id="GGF91380.1"/>
    </source>
</evidence>
<sequence length="131" mass="14621">MIQTPANKYMATSIQTATPAQLLIMLVDGAIRFCRAGIKGIQDGRFEDANTQLVKAQNIISEFVITLDRTSPLADNLLQLYEYFNHLLIQANIKKTTEPAEEVLQYLIELKETWIQAARLAAASQTEVSHG</sequence>
<dbReference type="Proteomes" id="UP000644756">
    <property type="component" value="Unassembled WGS sequence"/>
</dbReference>
<keyword evidence="3 6" id="KW-0963">Cytoplasm</keyword>
<dbReference type="GO" id="GO:0044780">
    <property type="term" value="P:bacterial-type flagellum assembly"/>
    <property type="evidence" value="ECO:0007669"/>
    <property type="project" value="InterPro"/>
</dbReference>
<dbReference type="AlphaFoldDB" id="A0A917CK55"/>
<evidence type="ECO:0000256" key="6">
    <source>
        <dbReference type="PIRNR" id="PIRNR039090"/>
    </source>
</evidence>
<proteinExistence type="inferred from homology"/>
<dbReference type="PANTHER" id="PTHR34773:SF1">
    <property type="entry name" value="FLAGELLAR SECRETION CHAPERONE FLIS"/>
    <property type="match status" value="1"/>
</dbReference>
<keyword evidence="5" id="KW-0143">Chaperone</keyword>
<dbReference type="SUPFAM" id="SSF101116">
    <property type="entry name" value="Flagellar export chaperone FliS"/>
    <property type="match status" value="1"/>
</dbReference>
<dbReference type="GO" id="GO:0071973">
    <property type="term" value="P:bacterial-type flagellum-dependent cell motility"/>
    <property type="evidence" value="ECO:0007669"/>
    <property type="project" value="TreeGrafter"/>
</dbReference>
<keyword evidence="7" id="KW-0969">Cilium</keyword>
<keyword evidence="7" id="KW-0282">Flagellum</keyword>
<dbReference type="PANTHER" id="PTHR34773">
    <property type="entry name" value="FLAGELLAR SECRETION CHAPERONE FLIS"/>
    <property type="match status" value="1"/>
</dbReference>
<evidence type="ECO:0000256" key="5">
    <source>
        <dbReference type="ARBA" id="ARBA00023186"/>
    </source>
</evidence>
<evidence type="ECO:0000313" key="8">
    <source>
        <dbReference type="Proteomes" id="UP000644756"/>
    </source>
</evidence>
<dbReference type="RefSeq" id="WP_188528863.1">
    <property type="nucleotide sequence ID" value="NZ_BMGR01000002.1"/>
</dbReference>
<dbReference type="CDD" id="cd16098">
    <property type="entry name" value="FliS"/>
    <property type="match status" value="1"/>
</dbReference>
<comment type="similarity">
    <text evidence="2 6">Belongs to the FliS family.</text>
</comment>
<evidence type="ECO:0000256" key="3">
    <source>
        <dbReference type="ARBA" id="ARBA00022490"/>
    </source>
</evidence>
<reference evidence="7" key="1">
    <citation type="journal article" date="2014" name="Int. J. Syst. Evol. Microbiol.">
        <title>Complete genome sequence of Corynebacterium casei LMG S-19264T (=DSM 44701T), isolated from a smear-ripened cheese.</title>
        <authorList>
            <consortium name="US DOE Joint Genome Institute (JGI-PGF)"/>
            <person name="Walter F."/>
            <person name="Albersmeier A."/>
            <person name="Kalinowski J."/>
            <person name="Ruckert C."/>
        </authorList>
    </citation>
    <scope>NUCLEOTIDE SEQUENCE</scope>
    <source>
        <strain evidence="7">CGMCC 1.12987</strain>
    </source>
</reference>
<evidence type="ECO:0000256" key="4">
    <source>
        <dbReference type="ARBA" id="ARBA00022795"/>
    </source>
</evidence>